<proteinExistence type="predicted"/>
<gene>
    <name evidence="2" type="ORF">Tco025E_09836</name>
</gene>
<dbReference type="AlphaFoldDB" id="A0A3R7M5G9"/>
<evidence type="ECO:0000313" key="3">
    <source>
        <dbReference type="Proteomes" id="UP000284403"/>
    </source>
</evidence>
<feature type="compositionally biased region" description="Gly residues" evidence="1">
    <location>
        <begin position="72"/>
        <end position="81"/>
    </location>
</feature>
<comment type="caution">
    <text evidence="2">The sequence shown here is derived from an EMBL/GenBank/DDBJ whole genome shotgun (WGS) entry which is preliminary data.</text>
</comment>
<keyword evidence="3" id="KW-1185">Reference proteome</keyword>
<evidence type="ECO:0000256" key="1">
    <source>
        <dbReference type="SAM" id="MobiDB-lite"/>
    </source>
</evidence>
<dbReference type="GeneID" id="40323447"/>
<feature type="region of interest" description="Disordered" evidence="1">
    <location>
        <begin position="59"/>
        <end position="108"/>
    </location>
</feature>
<sequence length="229" mass="24509">MGRAESNMEPSAAKTKCALLWHRPHGERGTARGRGPLGGGLPPAILGAVMIQPLRGVGRQVRDPLPPQGNKTYGGRGGVSGNMGPKYETLRPLPKTLIGGPPNSSTEQWRAATRLRCRRWSAWRSSTPAPPASSLAFPSGPLGRLLKRRLAFSRWRALRRCGVSSAICSSACAVASYSDTPRLFSRLQPDTLGPPPDSGKVAQAWVPLARTIAAEPLDAANARLPWHFA</sequence>
<reference evidence="2 3" key="1">
    <citation type="journal article" date="2018" name="BMC Genomics">
        <title>Genomic comparison of Trypanosoma conorhini and Trypanosoma rangeli to Trypanosoma cruzi strains of high and low virulence.</title>
        <authorList>
            <person name="Bradwell K.R."/>
            <person name="Koparde V.N."/>
            <person name="Matveyev A.V."/>
            <person name="Serrano M.G."/>
            <person name="Alves J.M."/>
            <person name="Parikh H."/>
            <person name="Huang B."/>
            <person name="Lee V."/>
            <person name="Espinosa-Alvarez O."/>
            <person name="Ortiz P.A."/>
            <person name="Costa-Martins A.G."/>
            <person name="Teixeira M.M."/>
            <person name="Buck G.A."/>
        </authorList>
    </citation>
    <scope>NUCLEOTIDE SEQUENCE [LARGE SCALE GENOMIC DNA]</scope>
    <source>
        <strain evidence="2 3">025E</strain>
    </source>
</reference>
<protein>
    <submittedName>
        <fullName evidence="2">Uncharacterized protein</fullName>
    </submittedName>
</protein>
<name>A0A3R7M5G9_9TRYP</name>
<feature type="non-terminal residue" evidence="2">
    <location>
        <position position="229"/>
    </location>
</feature>
<dbReference type="Proteomes" id="UP000284403">
    <property type="component" value="Unassembled WGS sequence"/>
</dbReference>
<dbReference type="RefSeq" id="XP_029223363.1">
    <property type="nucleotide sequence ID" value="XM_029376642.1"/>
</dbReference>
<evidence type="ECO:0000313" key="2">
    <source>
        <dbReference type="EMBL" id="RNE96525.1"/>
    </source>
</evidence>
<dbReference type="EMBL" id="MKKU01001252">
    <property type="protein sequence ID" value="RNE96525.1"/>
    <property type="molecule type" value="Genomic_DNA"/>
</dbReference>
<organism evidence="2 3">
    <name type="scientific">Trypanosoma conorhini</name>
    <dbReference type="NCBI Taxonomy" id="83891"/>
    <lineage>
        <taxon>Eukaryota</taxon>
        <taxon>Discoba</taxon>
        <taxon>Euglenozoa</taxon>
        <taxon>Kinetoplastea</taxon>
        <taxon>Metakinetoplastina</taxon>
        <taxon>Trypanosomatida</taxon>
        <taxon>Trypanosomatidae</taxon>
        <taxon>Trypanosoma</taxon>
    </lineage>
</organism>
<accession>A0A3R7M5G9</accession>